<accession>A0A0E9WP80</accession>
<name>A0A0E9WP80_ANGAN</name>
<organism evidence="1">
    <name type="scientific">Anguilla anguilla</name>
    <name type="common">European freshwater eel</name>
    <name type="synonym">Muraena anguilla</name>
    <dbReference type="NCBI Taxonomy" id="7936"/>
    <lineage>
        <taxon>Eukaryota</taxon>
        <taxon>Metazoa</taxon>
        <taxon>Chordata</taxon>
        <taxon>Craniata</taxon>
        <taxon>Vertebrata</taxon>
        <taxon>Euteleostomi</taxon>
        <taxon>Actinopterygii</taxon>
        <taxon>Neopterygii</taxon>
        <taxon>Teleostei</taxon>
        <taxon>Anguilliformes</taxon>
        <taxon>Anguillidae</taxon>
        <taxon>Anguilla</taxon>
    </lineage>
</organism>
<dbReference type="AlphaFoldDB" id="A0A0E9WP80"/>
<reference evidence="1" key="1">
    <citation type="submission" date="2014-11" db="EMBL/GenBank/DDBJ databases">
        <authorList>
            <person name="Amaro Gonzalez C."/>
        </authorList>
    </citation>
    <scope>NUCLEOTIDE SEQUENCE</scope>
</reference>
<dbReference type="EMBL" id="GBXM01017217">
    <property type="protein sequence ID" value="JAH91360.1"/>
    <property type="molecule type" value="Transcribed_RNA"/>
</dbReference>
<proteinExistence type="predicted"/>
<protein>
    <submittedName>
        <fullName evidence="1">Uncharacterized protein</fullName>
    </submittedName>
</protein>
<sequence>MTAYYCNVPCRDVYFLQREIRPPTDRSPTKFRNIGYLALPEVDSPIA</sequence>
<reference evidence="1" key="2">
    <citation type="journal article" date="2015" name="Fish Shellfish Immunol.">
        <title>Early steps in the European eel (Anguilla anguilla)-Vibrio vulnificus interaction in the gills: Role of the RtxA13 toxin.</title>
        <authorList>
            <person name="Callol A."/>
            <person name="Pajuelo D."/>
            <person name="Ebbesson L."/>
            <person name="Teles M."/>
            <person name="MacKenzie S."/>
            <person name="Amaro C."/>
        </authorList>
    </citation>
    <scope>NUCLEOTIDE SEQUENCE</scope>
</reference>
<evidence type="ECO:0000313" key="1">
    <source>
        <dbReference type="EMBL" id="JAH91360.1"/>
    </source>
</evidence>